<dbReference type="RefSeq" id="WP_005705088.1">
    <property type="nucleotide sequence ID" value="NZ_MAQF01000009.1"/>
</dbReference>
<gene>
    <name evidence="2" type="ORF">NCTC5908_00652</name>
</gene>
<accession>A0A336N344</accession>
<evidence type="ECO:0000313" key="2">
    <source>
        <dbReference type="EMBL" id="SSY93998.1"/>
    </source>
</evidence>
<organism evidence="2 3">
    <name type="scientific">Aggregatibacter aphrophilus</name>
    <name type="common">Haemophilus aphrophilus</name>
    <dbReference type="NCBI Taxonomy" id="732"/>
    <lineage>
        <taxon>Bacteria</taxon>
        <taxon>Pseudomonadati</taxon>
        <taxon>Pseudomonadota</taxon>
        <taxon>Gammaproteobacteria</taxon>
        <taxon>Pasteurellales</taxon>
        <taxon>Pasteurellaceae</taxon>
        <taxon>Aggregatibacter</taxon>
    </lineage>
</organism>
<dbReference type="Pfam" id="PF04448">
    <property type="entry name" value="DUF551"/>
    <property type="match status" value="1"/>
</dbReference>
<name>A0A336N344_AGGAP</name>
<feature type="domain" description="DUF551" evidence="1">
    <location>
        <begin position="99"/>
        <end position="162"/>
    </location>
</feature>
<evidence type="ECO:0000259" key="1">
    <source>
        <dbReference type="Pfam" id="PF04448"/>
    </source>
</evidence>
<reference evidence="2 3" key="1">
    <citation type="submission" date="2018-06" db="EMBL/GenBank/DDBJ databases">
        <authorList>
            <consortium name="Pathogen Informatics"/>
            <person name="Doyle S."/>
        </authorList>
    </citation>
    <scope>NUCLEOTIDE SEQUENCE [LARGE SCALE GENOMIC DNA]</scope>
    <source>
        <strain evidence="2 3">NCTC5908</strain>
    </source>
</reference>
<proteinExistence type="predicted"/>
<dbReference type="Proteomes" id="UP000253728">
    <property type="component" value="Unassembled WGS sequence"/>
</dbReference>
<dbReference type="InterPro" id="IPR007539">
    <property type="entry name" value="DUF551"/>
</dbReference>
<dbReference type="AlphaFoldDB" id="A0A336N344"/>
<sequence length="164" mass="18681">MNKYFAYDALEREFTTHDTLDEAKSQAQDCVDQIFEFGTNDGFDTDLEDAIKEGCFGVVLGGFDLPTRPLTEEEKELYADEFIHMVENPPVLVEYPQNGWIKCSERLPGDWSEVLFAMKVPESESGWLIRTGSYFEDGMGFCSFDGVEFEGVTHWKPLPQPPID</sequence>
<evidence type="ECO:0000313" key="3">
    <source>
        <dbReference type="Proteomes" id="UP000253728"/>
    </source>
</evidence>
<dbReference type="GeneID" id="49634789"/>
<dbReference type="EMBL" id="UFSP01000001">
    <property type="protein sequence ID" value="SSY93998.1"/>
    <property type="molecule type" value="Genomic_DNA"/>
</dbReference>
<protein>
    <submittedName>
        <fullName evidence="2">Protein of uncharacterized function (DUF551)</fullName>
    </submittedName>
</protein>